<evidence type="ECO:0000313" key="2">
    <source>
        <dbReference type="Proteomes" id="UP001625374"/>
    </source>
</evidence>
<dbReference type="PANTHER" id="PTHR30037:SF4">
    <property type="entry name" value="DNA-3-METHYLADENINE GLYCOSYLASE I"/>
    <property type="match status" value="1"/>
</dbReference>
<dbReference type="InterPro" id="IPR011257">
    <property type="entry name" value="DNA_glycosylase"/>
</dbReference>
<dbReference type="EMBL" id="JBGQQK010000019">
    <property type="protein sequence ID" value="MFL2103118.1"/>
    <property type="molecule type" value="Genomic_DNA"/>
</dbReference>
<gene>
    <name evidence="1" type="ORF">ACEN37_07595</name>
</gene>
<evidence type="ECO:0000313" key="1">
    <source>
        <dbReference type="EMBL" id="MFL2103118.1"/>
    </source>
</evidence>
<reference evidence="1 2" key="1">
    <citation type="submission" date="2024-08" db="EMBL/GenBank/DDBJ databases">
        <authorList>
            <person name="Arias E."/>
        </authorList>
    </citation>
    <scope>NUCLEOTIDE SEQUENCE [LARGE SCALE GENOMIC DNA]</scope>
    <source>
        <strain evidence="1 2">FAM 24106</strain>
    </source>
</reference>
<dbReference type="RefSeq" id="WP_370684750.1">
    <property type="nucleotide sequence ID" value="NZ_BKBH01000007.1"/>
</dbReference>
<protein>
    <submittedName>
        <fullName evidence="1">DNA-3-methyladenine glycosylase I</fullName>
    </submittedName>
</protein>
<dbReference type="PANTHER" id="PTHR30037">
    <property type="entry name" value="DNA-3-METHYLADENINE GLYCOSYLASE 1"/>
    <property type="match status" value="1"/>
</dbReference>
<organism evidence="1 2">
    <name type="scientific">Marinilactibacillus psychrotolerans</name>
    <dbReference type="NCBI Taxonomy" id="191770"/>
    <lineage>
        <taxon>Bacteria</taxon>
        <taxon>Bacillati</taxon>
        <taxon>Bacillota</taxon>
        <taxon>Bacilli</taxon>
        <taxon>Lactobacillales</taxon>
        <taxon>Carnobacteriaceae</taxon>
        <taxon>Marinilactibacillus</taxon>
    </lineage>
</organism>
<dbReference type="SUPFAM" id="SSF48150">
    <property type="entry name" value="DNA-glycosylase"/>
    <property type="match status" value="1"/>
</dbReference>
<dbReference type="Proteomes" id="UP001625374">
    <property type="component" value="Unassembled WGS sequence"/>
</dbReference>
<accession>A0ABW8UJL8</accession>
<dbReference type="InterPro" id="IPR005019">
    <property type="entry name" value="Adenine_glyco"/>
</dbReference>
<dbReference type="Pfam" id="PF03352">
    <property type="entry name" value="Adenine_glyco"/>
    <property type="match status" value="1"/>
</dbReference>
<dbReference type="Gene3D" id="1.10.340.30">
    <property type="entry name" value="Hypothetical protein, domain 2"/>
    <property type="match status" value="1"/>
</dbReference>
<name>A0ABW8UJL8_9LACT</name>
<comment type="caution">
    <text evidence="1">The sequence shown here is derived from an EMBL/GenBank/DDBJ whole genome shotgun (WGS) entry which is preliminary data.</text>
</comment>
<proteinExistence type="predicted"/>
<sequence length="191" mass="22185">MENCSWPGQDPRMIAYHDEEWGVPSKDDRYLFELITLEGAQSGLSWSIVLNKREGYQEAFHQFDIDRCANLSDQELLDIKEQAQIIKHLNKIQSVRKNAQAIQKIQKEYGSFAAYLWRYVDNEPIVNQWTSISNIPAQSELSVRLSKDLKKRGFNFVGPVTMYSYMQAVGMINDHILSCQCHPVNQLKREE</sequence>
<dbReference type="InterPro" id="IPR052891">
    <property type="entry name" value="DNA-3mA_glycosylase"/>
</dbReference>
<keyword evidence="2" id="KW-1185">Reference proteome</keyword>